<keyword evidence="9" id="KW-0472">Membrane</keyword>
<feature type="domain" description="Peptidase M48" evidence="10">
    <location>
        <begin position="208"/>
        <end position="414"/>
    </location>
</feature>
<feature type="transmembrane region" description="Helical" evidence="9">
    <location>
        <begin position="5"/>
        <end position="25"/>
    </location>
</feature>
<keyword evidence="3 8" id="KW-0378">Hydrolase</keyword>
<evidence type="ECO:0000256" key="8">
    <source>
        <dbReference type="RuleBase" id="RU003983"/>
    </source>
</evidence>
<dbReference type="CDD" id="cd07343">
    <property type="entry name" value="M48A_Zmpste24p_like"/>
    <property type="match status" value="1"/>
</dbReference>
<feature type="transmembrane region" description="Helical" evidence="9">
    <location>
        <begin position="287"/>
        <end position="306"/>
    </location>
</feature>
<dbReference type="EMBL" id="BMOK01000002">
    <property type="protein sequence ID" value="GGL46212.1"/>
    <property type="molecule type" value="Genomic_DNA"/>
</dbReference>
<reference evidence="12" key="2">
    <citation type="submission" date="2020-09" db="EMBL/GenBank/DDBJ databases">
        <authorList>
            <person name="Sun Q."/>
            <person name="Ohkuma M."/>
        </authorList>
    </citation>
    <scope>NUCLEOTIDE SEQUENCE</scope>
    <source>
        <strain evidence="12">JCM 15325</strain>
    </source>
</reference>
<sequence>MRKAAWGFIVFYFIYIVIMAGYFFVWSKSGLPPGIKGTPADPSQFMTGRQLAESADYNAWRHFLSFASIPLEWAVYLFVLISGFSQWLRRRSEQLSSLFLVRIFVCFAVLSLISAAVFFPINFAEYQLSLHYGISVQHFSDWIKNQGITFAVDGLISFITLTAVFFFIRRNPRSWWLPVWLLSVPFIVFILYLQPVVIDPLYNHFQSLQDGELKSEILHLASSAGIPANNVFEVDMSSQTNAMNAYVNGVGSHLRIVLWDTTVQRLSRPEVLFIMAHEMGHYVMHHIIWGTVAALAGLFIGLFLAAKGLLWTVQRWGPSLNLAHPGDLAALPLVLLLFSFLSFAGEPVQNAVSRQFEHAADVYAIQMTQNRKAAISSFQKISAASLGEINPPALVKFVQYDHPTMLDRINFLEHVKLKK</sequence>
<dbReference type="Pfam" id="PF01435">
    <property type="entry name" value="Peptidase_M48"/>
    <property type="match status" value="1"/>
</dbReference>
<keyword evidence="2 7" id="KW-0479">Metal-binding</keyword>
<dbReference type="InterPro" id="IPR001915">
    <property type="entry name" value="Peptidase_M48"/>
</dbReference>
<evidence type="ECO:0000313" key="13">
    <source>
        <dbReference type="Proteomes" id="UP000654670"/>
    </source>
</evidence>
<keyword evidence="1 8" id="KW-0645">Protease</keyword>
<evidence type="ECO:0000256" key="9">
    <source>
        <dbReference type="SAM" id="Phobius"/>
    </source>
</evidence>
<keyword evidence="4 7" id="KW-0862">Zinc</keyword>
<proteinExistence type="inferred from homology"/>
<feature type="binding site" evidence="7">
    <location>
        <position position="357"/>
    </location>
    <ligand>
        <name>Zn(2+)</name>
        <dbReference type="ChEBI" id="CHEBI:29105"/>
        <note>catalytic</note>
    </ligand>
</feature>
<dbReference type="RefSeq" id="WP_229727455.1">
    <property type="nucleotide sequence ID" value="NZ_BMOK01000002.1"/>
</dbReference>
<feature type="transmembrane region" description="Helical" evidence="9">
    <location>
        <begin position="175"/>
        <end position="193"/>
    </location>
</feature>
<evidence type="ECO:0000313" key="12">
    <source>
        <dbReference type="EMBL" id="GGL46212.1"/>
    </source>
</evidence>
<keyword evidence="5 8" id="KW-0482">Metalloprotease</keyword>
<dbReference type="InterPro" id="IPR027057">
    <property type="entry name" value="CAXX_Prtase_1"/>
</dbReference>
<evidence type="ECO:0000259" key="10">
    <source>
        <dbReference type="Pfam" id="PF01435"/>
    </source>
</evidence>
<evidence type="ECO:0000256" key="1">
    <source>
        <dbReference type="ARBA" id="ARBA00022670"/>
    </source>
</evidence>
<evidence type="ECO:0000256" key="5">
    <source>
        <dbReference type="ARBA" id="ARBA00023049"/>
    </source>
</evidence>
<organism evidence="12 13">
    <name type="scientific">Sporolactobacillus putidus</name>
    <dbReference type="NCBI Taxonomy" id="492735"/>
    <lineage>
        <taxon>Bacteria</taxon>
        <taxon>Bacillati</taxon>
        <taxon>Bacillota</taxon>
        <taxon>Bacilli</taxon>
        <taxon>Bacillales</taxon>
        <taxon>Sporolactobacillaceae</taxon>
        <taxon>Sporolactobacillus</taxon>
    </lineage>
</organism>
<keyword evidence="9" id="KW-1133">Transmembrane helix</keyword>
<dbReference type="GO" id="GO:0004222">
    <property type="term" value="F:metalloendopeptidase activity"/>
    <property type="evidence" value="ECO:0007669"/>
    <property type="project" value="InterPro"/>
</dbReference>
<feature type="binding site" evidence="7">
    <location>
        <position position="277"/>
    </location>
    <ligand>
        <name>Zn(2+)</name>
        <dbReference type="ChEBI" id="CHEBI:29105"/>
        <note>catalytic</note>
    </ligand>
</feature>
<feature type="transmembrane region" description="Helical" evidence="9">
    <location>
        <begin position="148"/>
        <end position="168"/>
    </location>
</feature>
<protein>
    <submittedName>
        <fullName evidence="12">Metalloprotease</fullName>
    </submittedName>
</protein>
<dbReference type="GO" id="GO:0046872">
    <property type="term" value="F:metal ion binding"/>
    <property type="evidence" value="ECO:0007669"/>
    <property type="project" value="UniProtKB-KW"/>
</dbReference>
<evidence type="ECO:0000256" key="7">
    <source>
        <dbReference type="PIRSR" id="PIRSR627057-2"/>
    </source>
</evidence>
<name>A0A917S033_9BACL</name>
<evidence type="ECO:0000256" key="4">
    <source>
        <dbReference type="ARBA" id="ARBA00022833"/>
    </source>
</evidence>
<keyword evidence="9" id="KW-0812">Transmembrane</keyword>
<dbReference type="InterPro" id="IPR032456">
    <property type="entry name" value="Peptidase_M48_N"/>
</dbReference>
<gene>
    <name evidence="12" type="primary">yhfN</name>
    <name evidence="12" type="ORF">GCM10007968_07870</name>
</gene>
<evidence type="ECO:0000256" key="3">
    <source>
        <dbReference type="ARBA" id="ARBA00022801"/>
    </source>
</evidence>
<dbReference type="Pfam" id="PF16491">
    <property type="entry name" value="Peptidase_M48_N"/>
    <property type="match status" value="1"/>
</dbReference>
<evidence type="ECO:0000256" key="6">
    <source>
        <dbReference type="PIRSR" id="PIRSR627057-1"/>
    </source>
</evidence>
<dbReference type="Proteomes" id="UP000654670">
    <property type="component" value="Unassembled WGS sequence"/>
</dbReference>
<feature type="active site" description="Proton donor" evidence="6">
    <location>
        <position position="361"/>
    </location>
</feature>
<comment type="caution">
    <text evidence="12">The sequence shown here is derived from an EMBL/GenBank/DDBJ whole genome shotgun (WGS) entry which is preliminary data.</text>
</comment>
<comment type="cofactor">
    <cofactor evidence="7 8">
        <name>Zn(2+)</name>
        <dbReference type="ChEBI" id="CHEBI:29105"/>
    </cofactor>
    <text evidence="7 8">Binds 1 zinc ion per subunit.</text>
</comment>
<feature type="binding site" evidence="7">
    <location>
        <position position="281"/>
    </location>
    <ligand>
        <name>Zn(2+)</name>
        <dbReference type="ChEBI" id="CHEBI:29105"/>
        <note>catalytic</note>
    </ligand>
</feature>
<accession>A0A917S033</accession>
<feature type="active site" evidence="6">
    <location>
        <position position="278"/>
    </location>
</feature>
<feature type="transmembrane region" description="Helical" evidence="9">
    <location>
        <begin position="99"/>
        <end position="121"/>
    </location>
</feature>
<comment type="similarity">
    <text evidence="8">Belongs to the peptidase M48 family.</text>
</comment>
<dbReference type="Gene3D" id="3.30.2010.10">
    <property type="entry name" value="Metalloproteases ('zincins'), catalytic domain"/>
    <property type="match status" value="1"/>
</dbReference>
<dbReference type="GO" id="GO:0071586">
    <property type="term" value="P:CAAX-box protein processing"/>
    <property type="evidence" value="ECO:0007669"/>
    <property type="project" value="InterPro"/>
</dbReference>
<keyword evidence="13" id="KW-1185">Reference proteome</keyword>
<evidence type="ECO:0000256" key="2">
    <source>
        <dbReference type="ARBA" id="ARBA00022723"/>
    </source>
</evidence>
<dbReference type="PANTHER" id="PTHR10120">
    <property type="entry name" value="CAAX PRENYL PROTEASE 1"/>
    <property type="match status" value="1"/>
</dbReference>
<dbReference type="FunFam" id="3.30.2010.10:FF:000010">
    <property type="entry name" value="M48 family peptidase"/>
    <property type="match status" value="1"/>
</dbReference>
<feature type="domain" description="CAAX prenyl protease 1 N-terminal" evidence="11">
    <location>
        <begin position="38"/>
        <end position="203"/>
    </location>
</feature>
<reference evidence="12" key="1">
    <citation type="journal article" date="2014" name="Int. J. Syst. Evol. Microbiol.">
        <title>Complete genome sequence of Corynebacterium casei LMG S-19264T (=DSM 44701T), isolated from a smear-ripened cheese.</title>
        <authorList>
            <consortium name="US DOE Joint Genome Institute (JGI-PGF)"/>
            <person name="Walter F."/>
            <person name="Albersmeier A."/>
            <person name="Kalinowski J."/>
            <person name="Ruckert C."/>
        </authorList>
    </citation>
    <scope>NUCLEOTIDE SEQUENCE</scope>
    <source>
        <strain evidence="12">JCM 15325</strain>
    </source>
</reference>
<feature type="transmembrane region" description="Helical" evidence="9">
    <location>
        <begin position="63"/>
        <end position="87"/>
    </location>
</feature>
<dbReference type="AlphaFoldDB" id="A0A917S033"/>
<evidence type="ECO:0000259" key="11">
    <source>
        <dbReference type="Pfam" id="PF16491"/>
    </source>
</evidence>